<keyword evidence="3" id="KW-1003">Cell membrane</keyword>
<reference evidence="9 10" key="1">
    <citation type="submission" date="2022-11" db="EMBL/GenBank/DDBJ databases">
        <title>Nonomuraea corallina sp. nov., a new species of the genus Nonomuraea isolated from sea side sediment in Thai sea.</title>
        <authorList>
            <person name="Ngamcharungchit C."/>
            <person name="Matsumoto A."/>
            <person name="Suriyachadkun C."/>
            <person name="Panbangred W."/>
            <person name="Inahashi Y."/>
            <person name="Intra B."/>
        </authorList>
    </citation>
    <scope>NUCLEOTIDE SEQUENCE [LARGE SCALE GENOMIC DNA]</scope>
    <source>
        <strain evidence="9 10">DSM 43553</strain>
    </source>
</reference>
<dbReference type="Pfam" id="PF07681">
    <property type="entry name" value="DoxX"/>
    <property type="match status" value="1"/>
</dbReference>
<comment type="caution">
    <text evidence="9">The sequence shown here is derived from an EMBL/GenBank/DDBJ whole genome shotgun (WGS) entry which is preliminary data.</text>
</comment>
<feature type="transmembrane region" description="Helical" evidence="8">
    <location>
        <begin position="42"/>
        <end position="65"/>
    </location>
</feature>
<feature type="transmembrane region" description="Helical" evidence="8">
    <location>
        <begin position="72"/>
        <end position="92"/>
    </location>
</feature>
<dbReference type="RefSeq" id="WP_271275952.1">
    <property type="nucleotide sequence ID" value="NZ_BAABFD010000004.1"/>
</dbReference>
<protein>
    <submittedName>
        <fullName evidence="9">DoxX family protein</fullName>
    </submittedName>
</protein>
<feature type="region of interest" description="Disordered" evidence="7">
    <location>
        <begin position="134"/>
        <end position="199"/>
    </location>
</feature>
<keyword evidence="4 8" id="KW-0812">Transmembrane</keyword>
<evidence type="ECO:0000256" key="3">
    <source>
        <dbReference type="ARBA" id="ARBA00022475"/>
    </source>
</evidence>
<comment type="similarity">
    <text evidence="2">Belongs to the DoxX family.</text>
</comment>
<gene>
    <name evidence="9" type="ORF">OUY24_09650</name>
</gene>
<dbReference type="Proteomes" id="UP001212498">
    <property type="component" value="Unassembled WGS sequence"/>
</dbReference>
<evidence type="ECO:0000313" key="9">
    <source>
        <dbReference type="EMBL" id="MDA0640880.1"/>
    </source>
</evidence>
<evidence type="ECO:0000256" key="4">
    <source>
        <dbReference type="ARBA" id="ARBA00022692"/>
    </source>
</evidence>
<dbReference type="InterPro" id="IPR051907">
    <property type="entry name" value="DoxX-like_oxidoreductase"/>
</dbReference>
<feature type="transmembrane region" description="Helical" evidence="8">
    <location>
        <begin position="98"/>
        <end position="123"/>
    </location>
</feature>
<proteinExistence type="inferred from homology"/>
<feature type="compositionally biased region" description="Basic and acidic residues" evidence="7">
    <location>
        <begin position="175"/>
        <end position="192"/>
    </location>
</feature>
<evidence type="ECO:0000313" key="10">
    <source>
        <dbReference type="Proteomes" id="UP001212498"/>
    </source>
</evidence>
<dbReference type="EMBL" id="JAPNUD010000018">
    <property type="protein sequence ID" value="MDA0640880.1"/>
    <property type="molecule type" value="Genomic_DNA"/>
</dbReference>
<keyword evidence="10" id="KW-1185">Reference proteome</keyword>
<sequence length="199" mass="20588">MAALIARVVIGVIFVAHGLQKWTAGLGAISAGFTEMGVPLPQASAAFATIVEVVCGVLLIVGLAVRISAALLLIDMIGALLFVHAAGGVFVTEGGWELVAALGAACLLLIALGGGRIGLDGIIHAVHRRRSRRAAATEPAYEPVPGGLDNAPTRPTVMEEPQRDVPPQGSGASGLDDRDMRDVDRLLGDEPTRPNPRKP</sequence>
<organism evidence="9 10">
    <name type="scientific">Nonomuraea ferruginea</name>
    <dbReference type="NCBI Taxonomy" id="46174"/>
    <lineage>
        <taxon>Bacteria</taxon>
        <taxon>Bacillati</taxon>
        <taxon>Actinomycetota</taxon>
        <taxon>Actinomycetes</taxon>
        <taxon>Streptosporangiales</taxon>
        <taxon>Streptosporangiaceae</taxon>
        <taxon>Nonomuraea</taxon>
    </lineage>
</organism>
<evidence type="ECO:0000256" key="1">
    <source>
        <dbReference type="ARBA" id="ARBA00004651"/>
    </source>
</evidence>
<comment type="subcellular location">
    <subcellularLocation>
        <location evidence="1">Cell membrane</location>
        <topology evidence="1">Multi-pass membrane protein</topology>
    </subcellularLocation>
</comment>
<dbReference type="InterPro" id="IPR032808">
    <property type="entry name" value="DoxX"/>
</dbReference>
<evidence type="ECO:0000256" key="2">
    <source>
        <dbReference type="ARBA" id="ARBA00006679"/>
    </source>
</evidence>
<accession>A0ABT4SVG9</accession>
<evidence type="ECO:0000256" key="6">
    <source>
        <dbReference type="ARBA" id="ARBA00023136"/>
    </source>
</evidence>
<keyword evidence="6 8" id="KW-0472">Membrane</keyword>
<dbReference type="PANTHER" id="PTHR33452">
    <property type="entry name" value="OXIDOREDUCTASE CATD-RELATED"/>
    <property type="match status" value="1"/>
</dbReference>
<evidence type="ECO:0000256" key="8">
    <source>
        <dbReference type="SAM" id="Phobius"/>
    </source>
</evidence>
<evidence type="ECO:0000256" key="5">
    <source>
        <dbReference type="ARBA" id="ARBA00022989"/>
    </source>
</evidence>
<dbReference type="PANTHER" id="PTHR33452:SF1">
    <property type="entry name" value="INNER MEMBRANE PROTEIN YPHA-RELATED"/>
    <property type="match status" value="1"/>
</dbReference>
<keyword evidence="5 8" id="KW-1133">Transmembrane helix</keyword>
<name>A0ABT4SVG9_9ACTN</name>
<evidence type="ECO:0000256" key="7">
    <source>
        <dbReference type="SAM" id="MobiDB-lite"/>
    </source>
</evidence>